<keyword evidence="5" id="KW-0809">Transit peptide</keyword>
<comment type="subcellular location">
    <subcellularLocation>
        <location evidence="2">Mitochondrion</location>
    </subcellularLocation>
</comment>
<feature type="compositionally biased region" description="Basic residues" evidence="6">
    <location>
        <begin position="107"/>
        <end position="116"/>
    </location>
</feature>
<dbReference type="Proteomes" id="UP000827724">
    <property type="component" value="Unassembled WGS sequence"/>
</dbReference>
<evidence type="ECO:0000256" key="4">
    <source>
        <dbReference type="ARBA" id="ARBA00013566"/>
    </source>
</evidence>
<dbReference type="InterPro" id="IPR010487">
    <property type="entry name" value="NGRN/Rrg9"/>
</dbReference>
<feature type="compositionally biased region" description="Basic and acidic residues" evidence="6">
    <location>
        <begin position="280"/>
        <end position="323"/>
    </location>
</feature>
<accession>A0A9P8QT63</accession>
<keyword evidence="8" id="KW-1185">Reference proteome</keyword>
<feature type="region of interest" description="Disordered" evidence="6">
    <location>
        <begin position="277"/>
        <end position="346"/>
    </location>
</feature>
<sequence length="346" mass="39683">MSCSCRAAAPWRTFARGLSQIHRSEPSSAAVPFRWPAERRLVVWGQNRRLHASGLSRQDGAAVAERLEEVASHTAIAEATRAPTAKTLDESTPRTDARASGQQMERKRARRDRNGRRGATLTDDAEANVHGEGGDGSRGTPSSKARRERKAKSTPAASYSRKDDSSEPSSRPKPRNQEPWQLQKAALKEKFPEGWQPRKRLSPDALAGIRALNAQFPDVYTTNALAEKFQVSPEAIRRILKSSWRPSGQEDEDRQQRWFRRGKQVWEQKAALGIKPPQRWRMEGIARDPSYHEWSKRASQREREWEEEETQKYRAYREKMKKKEDKRKKTPEKPEKPEGKKGRKGW</sequence>
<evidence type="ECO:0000256" key="6">
    <source>
        <dbReference type="SAM" id="MobiDB-lite"/>
    </source>
</evidence>
<evidence type="ECO:0000256" key="5">
    <source>
        <dbReference type="ARBA" id="ARBA00022946"/>
    </source>
</evidence>
<comment type="function">
    <text evidence="1">Required for respiratory activity and maintenance and expression of the mitochondrial genome.</text>
</comment>
<evidence type="ECO:0000256" key="3">
    <source>
        <dbReference type="ARBA" id="ARBA00010895"/>
    </source>
</evidence>
<proteinExistence type="inferred from homology"/>
<dbReference type="PANTHER" id="PTHR13475:SF3">
    <property type="entry name" value="NEUGRIN"/>
    <property type="match status" value="1"/>
</dbReference>
<evidence type="ECO:0000256" key="1">
    <source>
        <dbReference type="ARBA" id="ARBA00003548"/>
    </source>
</evidence>
<feature type="region of interest" description="Disordered" evidence="6">
    <location>
        <begin position="74"/>
        <end position="199"/>
    </location>
</feature>
<evidence type="ECO:0000256" key="2">
    <source>
        <dbReference type="ARBA" id="ARBA00004173"/>
    </source>
</evidence>
<gene>
    <name evidence="7" type="ORF">Trco_004395</name>
</gene>
<dbReference type="PANTHER" id="PTHR13475">
    <property type="entry name" value="NEUGRIN"/>
    <property type="match status" value="1"/>
</dbReference>
<feature type="compositionally biased region" description="Basic and acidic residues" evidence="6">
    <location>
        <begin position="87"/>
        <end position="97"/>
    </location>
</feature>
<dbReference type="OrthoDB" id="5578174at2759"/>
<comment type="similarity">
    <text evidence="3">Belongs to the RRG9 family.</text>
</comment>
<name>A0A9P8QT63_9HYPO</name>
<dbReference type="AlphaFoldDB" id="A0A9P8QT63"/>
<evidence type="ECO:0000313" key="7">
    <source>
        <dbReference type="EMBL" id="KAH6608082.1"/>
    </source>
</evidence>
<organism evidence="7 8">
    <name type="scientific">Trichoderma cornu-damae</name>
    <dbReference type="NCBI Taxonomy" id="654480"/>
    <lineage>
        <taxon>Eukaryota</taxon>
        <taxon>Fungi</taxon>
        <taxon>Dikarya</taxon>
        <taxon>Ascomycota</taxon>
        <taxon>Pezizomycotina</taxon>
        <taxon>Sordariomycetes</taxon>
        <taxon>Hypocreomycetidae</taxon>
        <taxon>Hypocreales</taxon>
        <taxon>Hypocreaceae</taxon>
        <taxon>Trichoderma</taxon>
    </lineage>
</organism>
<dbReference type="GO" id="GO:0005739">
    <property type="term" value="C:mitochondrion"/>
    <property type="evidence" value="ECO:0007669"/>
    <property type="project" value="UniProtKB-SubCell"/>
</dbReference>
<dbReference type="EMBL" id="JAIWOZ010000003">
    <property type="protein sequence ID" value="KAH6608082.1"/>
    <property type="molecule type" value="Genomic_DNA"/>
</dbReference>
<reference evidence="7" key="1">
    <citation type="submission" date="2021-08" db="EMBL/GenBank/DDBJ databases">
        <title>Chromosome-Level Trichoderma cornu-damae using Hi-C Data.</title>
        <authorList>
            <person name="Kim C.S."/>
        </authorList>
    </citation>
    <scope>NUCLEOTIDE SEQUENCE</scope>
    <source>
        <strain evidence="7">KA19-0412C</strain>
    </source>
</reference>
<protein>
    <recommendedName>
        <fullName evidence="4">Required for respiratory growth protein 9, mitochondrial</fullName>
    </recommendedName>
</protein>
<dbReference type="GO" id="GO:0005634">
    <property type="term" value="C:nucleus"/>
    <property type="evidence" value="ECO:0007669"/>
    <property type="project" value="TreeGrafter"/>
</dbReference>
<evidence type="ECO:0000313" key="8">
    <source>
        <dbReference type="Proteomes" id="UP000827724"/>
    </source>
</evidence>
<feature type="compositionally biased region" description="Basic and acidic residues" evidence="6">
    <location>
        <begin position="331"/>
        <end position="340"/>
    </location>
</feature>
<dbReference type="Pfam" id="PF06413">
    <property type="entry name" value="Neugrin"/>
    <property type="match status" value="1"/>
</dbReference>
<comment type="caution">
    <text evidence="7">The sequence shown here is derived from an EMBL/GenBank/DDBJ whole genome shotgun (WGS) entry which is preliminary data.</text>
</comment>